<name>A0ABS5GJK2_9BRAD</name>
<protein>
    <submittedName>
        <fullName evidence="2">Aspartate/glutamate racemase family protein</fullName>
    </submittedName>
</protein>
<dbReference type="InterPro" id="IPR015942">
    <property type="entry name" value="Asp/Glu/hydantoin_racemase"/>
</dbReference>
<dbReference type="InterPro" id="IPR052186">
    <property type="entry name" value="Hydantoin_racemase-like"/>
</dbReference>
<dbReference type="Pfam" id="PF01177">
    <property type="entry name" value="Asp_Glu_race"/>
    <property type="match status" value="1"/>
</dbReference>
<dbReference type="RefSeq" id="WP_041751491.1">
    <property type="nucleotide sequence ID" value="NZ_JABFDP010000048.1"/>
</dbReference>
<sequence>MSRDSETVINVINPNMTVTMTELIAKAAQASASPHTRIVGRTARFGAASIEGHYDEAIAAVGMLKEVEAGDAEGCHAHVIACFGDPGLLAARELSAVPVLGIAEAAMHAASFVATHFSIVTTLSRTKVIAEHLARNYGMEQHCRKVRAVDVAVLDLDKPEANVRGTLLGECEAALREDGIGAIVLGCAGMADLAQDLSTELGIPVIDGVAAAVRFAEALVGLGLKTSKHGDLAFPLPKARTTL</sequence>
<organism evidence="2 3">
    <name type="scientific">Bradyrhizobium denitrificans</name>
    <dbReference type="NCBI Taxonomy" id="2734912"/>
    <lineage>
        <taxon>Bacteria</taxon>
        <taxon>Pseudomonadati</taxon>
        <taxon>Pseudomonadota</taxon>
        <taxon>Alphaproteobacteria</taxon>
        <taxon>Hyphomicrobiales</taxon>
        <taxon>Nitrobacteraceae</taxon>
        <taxon>Bradyrhizobium</taxon>
    </lineage>
</organism>
<evidence type="ECO:0000256" key="1">
    <source>
        <dbReference type="ARBA" id="ARBA00038414"/>
    </source>
</evidence>
<accession>A0ABS5GJK2</accession>
<dbReference type="EMBL" id="JAFCLK010000059">
    <property type="protein sequence ID" value="MBR1141219.1"/>
    <property type="molecule type" value="Genomic_DNA"/>
</dbReference>
<dbReference type="Proteomes" id="UP001314635">
    <property type="component" value="Unassembled WGS sequence"/>
</dbReference>
<keyword evidence="3" id="KW-1185">Reference proteome</keyword>
<dbReference type="PANTHER" id="PTHR28047:SF5">
    <property type="entry name" value="PROTEIN DCG1"/>
    <property type="match status" value="1"/>
</dbReference>
<evidence type="ECO:0000313" key="2">
    <source>
        <dbReference type="EMBL" id="MBR1141219.1"/>
    </source>
</evidence>
<proteinExistence type="inferred from homology"/>
<gene>
    <name evidence="2" type="ORF">JQ619_36285</name>
</gene>
<reference evidence="3" key="1">
    <citation type="journal article" date="2021" name="ISME J.">
        <title>Evolutionary origin and ecological implication of a unique nif island in free-living Bradyrhizobium lineages.</title>
        <authorList>
            <person name="Tao J."/>
        </authorList>
    </citation>
    <scope>NUCLEOTIDE SEQUENCE [LARGE SCALE GENOMIC DNA]</scope>
    <source>
        <strain evidence="3">SZCCT0094</strain>
    </source>
</reference>
<comment type="caution">
    <text evidence="2">The sequence shown here is derived from an EMBL/GenBank/DDBJ whole genome shotgun (WGS) entry which is preliminary data.</text>
</comment>
<evidence type="ECO:0000313" key="3">
    <source>
        <dbReference type="Proteomes" id="UP001314635"/>
    </source>
</evidence>
<dbReference type="PANTHER" id="PTHR28047">
    <property type="entry name" value="PROTEIN DCG1"/>
    <property type="match status" value="1"/>
</dbReference>
<dbReference type="Gene3D" id="3.40.50.12500">
    <property type="match status" value="1"/>
</dbReference>
<comment type="similarity">
    <text evidence="1">Belongs to the HyuE racemase family.</text>
</comment>
<dbReference type="InterPro" id="IPR053714">
    <property type="entry name" value="Iso_Racemase_Enz_sf"/>
</dbReference>